<feature type="transmembrane region" description="Helical" evidence="5">
    <location>
        <begin position="81"/>
        <end position="98"/>
    </location>
</feature>
<dbReference type="EMBL" id="RFLX01000005">
    <property type="protein sequence ID" value="RMI25216.1"/>
    <property type="molecule type" value="Genomic_DNA"/>
</dbReference>
<sequence>MTLANWMILAAALLPYLAAVVAKAGAAGFDNSAPRAWMEQQGGYRQRADWAQRNHFEAFPPFAAAVILAQMASAPQERIDLLALAFVLLRLAYTGAYLANLATLRSLLFGLGIGCVVWLFLLPL</sequence>
<accession>A0A3A9JDV7</accession>
<evidence type="ECO:0000256" key="1">
    <source>
        <dbReference type="ARBA" id="ARBA00004370"/>
    </source>
</evidence>
<dbReference type="AlphaFoldDB" id="A0A3A9JDV7"/>
<dbReference type="OrthoDB" id="513661at2"/>
<dbReference type="PANTHER" id="PTHR35371">
    <property type="entry name" value="INNER MEMBRANE PROTEIN"/>
    <property type="match status" value="1"/>
</dbReference>
<evidence type="ECO:0008006" key="11">
    <source>
        <dbReference type="Google" id="ProtNLM"/>
    </source>
</evidence>
<reference evidence="7 10" key="1">
    <citation type="submission" date="2018-09" db="EMBL/GenBank/DDBJ databases">
        <title>Roseomonas sp. nov., isolated from feces of Tibetan antelopes in the Qinghai-Tibet plateau, China.</title>
        <authorList>
            <person name="Tian Z."/>
        </authorList>
    </citation>
    <scope>NUCLEOTIDE SEQUENCE [LARGE SCALE GENOMIC DNA]</scope>
    <source>
        <strain evidence="8 9">Z23</strain>
        <strain evidence="7 10">Z24</strain>
    </source>
</reference>
<feature type="transmembrane region" description="Helical" evidence="5">
    <location>
        <begin position="104"/>
        <end position="122"/>
    </location>
</feature>
<proteinExistence type="predicted"/>
<dbReference type="InterPro" id="IPR023352">
    <property type="entry name" value="MAPEG-like_dom_sf"/>
</dbReference>
<gene>
    <name evidence="7" type="ORF">D6Z83_18125</name>
    <name evidence="8" type="ORF">EBE87_08650</name>
</gene>
<feature type="chain" id="PRO_5017326969" description="MAPEG family protein" evidence="6">
    <location>
        <begin position="27"/>
        <end position="124"/>
    </location>
</feature>
<dbReference type="InterPro" id="IPR001129">
    <property type="entry name" value="Membr-assoc_MAPEG"/>
</dbReference>
<dbReference type="Proteomes" id="UP000278036">
    <property type="component" value="Unassembled WGS sequence"/>
</dbReference>
<dbReference type="Pfam" id="PF01124">
    <property type="entry name" value="MAPEG"/>
    <property type="match status" value="1"/>
</dbReference>
<evidence type="ECO:0000313" key="10">
    <source>
        <dbReference type="Proteomes" id="UP000278036"/>
    </source>
</evidence>
<dbReference type="SUPFAM" id="SSF161084">
    <property type="entry name" value="MAPEG domain-like"/>
    <property type="match status" value="1"/>
</dbReference>
<evidence type="ECO:0000256" key="2">
    <source>
        <dbReference type="ARBA" id="ARBA00022692"/>
    </source>
</evidence>
<evidence type="ECO:0000256" key="5">
    <source>
        <dbReference type="SAM" id="Phobius"/>
    </source>
</evidence>
<feature type="signal peptide" evidence="6">
    <location>
        <begin position="1"/>
        <end position="26"/>
    </location>
</feature>
<keyword evidence="2 5" id="KW-0812">Transmembrane</keyword>
<comment type="caution">
    <text evidence="7">The sequence shown here is derived from an EMBL/GenBank/DDBJ whole genome shotgun (WGS) entry which is preliminary data.</text>
</comment>
<evidence type="ECO:0000256" key="6">
    <source>
        <dbReference type="SAM" id="SignalP"/>
    </source>
</evidence>
<dbReference type="PANTHER" id="PTHR35371:SF1">
    <property type="entry name" value="BLR7753 PROTEIN"/>
    <property type="match status" value="1"/>
</dbReference>
<evidence type="ECO:0000256" key="4">
    <source>
        <dbReference type="ARBA" id="ARBA00023136"/>
    </source>
</evidence>
<keyword evidence="3 5" id="KW-1133">Transmembrane helix</keyword>
<evidence type="ECO:0000256" key="3">
    <source>
        <dbReference type="ARBA" id="ARBA00022989"/>
    </source>
</evidence>
<protein>
    <recommendedName>
        <fullName evidence="11">MAPEG family protein</fullName>
    </recommendedName>
</protein>
<evidence type="ECO:0000313" key="9">
    <source>
        <dbReference type="Proteomes" id="UP000274097"/>
    </source>
</evidence>
<keyword evidence="6" id="KW-0732">Signal</keyword>
<keyword evidence="4 5" id="KW-0472">Membrane</keyword>
<dbReference type="Gene3D" id="1.20.120.550">
    <property type="entry name" value="Membrane associated eicosanoid/glutathione metabolism-like domain"/>
    <property type="match status" value="1"/>
</dbReference>
<name>A0A3A9JDV7_9PROT</name>
<comment type="subcellular location">
    <subcellularLocation>
        <location evidence="1">Membrane</location>
    </subcellularLocation>
</comment>
<dbReference type="Proteomes" id="UP000274097">
    <property type="component" value="Unassembled WGS sequence"/>
</dbReference>
<dbReference type="GO" id="GO:0016020">
    <property type="term" value="C:membrane"/>
    <property type="evidence" value="ECO:0007669"/>
    <property type="project" value="UniProtKB-SubCell"/>
</dbReference>
<dbReference type="EMBL" id="RAQU01000129">
    <property type="protein sequence ID" value="RKK02745.1"/>
    <property type="molecule type" value="Genomic_DNA"/>
</dbReference>
<evidence type="ECO:0000313" key="8">
    <source>
        <dbReference type="EMBL" id="RMI25216.1"/>
    </source>
</evidence>
<keyword evidence="9" id="KW-1185">Reference proteome</keyword>
<dbReference type="RefSeq" id="WP_120639666.1">
    <property type="nucleotide sequence ID" value="NZ_RAQU01000129.1"/>
</dbReference>
<organism evidence="7 10">
    <name type="scientific">Teichococcus wenyumeiae</name>
    <dbReference type="NCBI Taxonomy" id="2478470"/>
    <lineage>
        <taxon>Bacteria</taxon>
        <taxon>Pseudomonadati</taxon>
        <taxon>Pseudomonadota</taxon>
        <taxon>Alphaproteobacteria</taxon>
        <taxon>Acetobacterales</taxon>
        <taxon>Roseomonadaceae</taxon>
        <taxon>Roseomonas</taxon>
    </lineage>
</organism>
<evidence type="ECO:0000313" key="7">
    <source>
        <dbReference type="EMBL" id="RKK02745.1"/>
    </source>
</evidence>
<dbReference type="InParanoid" id="A0A3A9JDV7"/>